<evidence type="ECO:0000259" key="7">
    <source>
        <dbReference type="Pfam" id="PF08244"/>
    </source>
</evidence>
<organism evidence="8 9">
    <name type="scientific">Candidatus Faecalibacterium faecigallinarum</name>
    <dbReference type="NCBI Taxonomy" id="2838577"/>
    <lineage>
        <taxon>Bacteria</taxon>
        <taxon>Bacillati</taxon>
        <taxon>Bacillota</taxon>
        <taxon>Clostridia</taxon>
        <taxon>Eubacteriales</taxon>
        <taxon>Oscillospiraceae</taxon>
        <taxon>Faecalibacterium</taxon>
    </lineage>
</organism>
<dbReference type="Gene3D" id="2.115.10.20">
    <property type="entry name" value="Glycosyl hydrolase domain, family 43"/>
    <property type="match status" value="1"/>
</dbReference>
<keyword evidence="3 5" id="KW-0378">Hydrolase</keyword>
<dbReference type="PANTHER" id="PTHR43101">
    <property type="entry name" value="BETA-FRUCTOSIDASE"/>
    <property type="match status" value="1"/>
</dbReference>
<protein>
    <recommendedName>
        <fullName evidence="2">beta-fructofuranosidase</fullName>
        <ecNumber evidence="2">3.2.1.26</ecNumber>
    </recommendedName>
</protein>
<evidence type="ECO:0000259" key="6">
    <source>
        <dbReference type="Pfam" id="PF00251"/>
    </source>
</evidence>
<dbReference type="EMBL" id="DWWN01000032">
    <property type="protein sequence ID" value="HJC45278.1"/>
    <property type="molecule type" value="Genomic_DNA"/>
</dbReference>
<evidence type="ECO:0000256" key="5">
    <source>
        <dbReference type="RuleBase" id="RU362110"/>
    </source>
</evidence>
<comment type="similarity">
    <text evidence="1 5">Belongs to the glycosyl hydrolase 32 family.</text>
</comment>
<dbReference type="EC" id="3.2.1.26" evidence="2"/>
<dbReference type="InterPro" id="IPR051214">
    <property type="entry name" value="GH32_Enzymes"/>
</dbReference>
<feature type="domain" description="Glycosyl hydrolase family 32 N-terminal" evidence="6">
    <location>
        <begin position="29"/>
        <end position="338"/>
    </location>
</feature>
<keyword evidence="4 5" id="KW-0326">Glycosidase</keyword>
<proteinExistence type="inferred from homology"/>
<dbReference type="GO" id="GO:0004564">
    <property type="term" value="F:beta-fructofuranosidase activity"/>
    <property type="evidence" value="ECO:0007669"/>
    <property type="project" value="UniProtKB-EC"/>
</dbReference>
<dbReference type="AlphaFoldDB" id="A0A9D2P920"/>
<dbReference type="Proteomes" id="UP000823906">
    <property type="component" value="Unassembled WGS sequence"/>
</dbReference>
<dbReference type="InterPro" id="IPR013148">
    <property type="entry name" value="Glyco_hydro_32_N"/>
</dbReference>
<dbReference type="InterPro" id="IPR013189">
    <property type="entry name" value="Glyco_hydro_32_C"/>
</dbReference>
<reference evidence="8" key="1">
    <citation type="journal article" date="2021" name="PeerJ">
        <title>Extensive microbial diversity within the chicken gut microbiome revealed by metagenomics and culture.</title>
        <authorList>
            <person name="Gilroy R."/>
            <person name="Ravi A."/>
            <person name="Getino M."/>
            <person name="Pursley I."/>
            <person name="Horton D.L."/>
            <person name="Alikhan N.F."/>
            <person name="Baker D."/>
            <person name="Gharbi K."/>
            <person name="Hall N."/>
            <person name="Watson M."/>
            <person name="Adriaenssens E.M."/>
            <person name="Foster-Nyarko E."/>
            <person name="Jarju S."/>
            <person name="Secka A."/>
            <person name="Antonio M."/>
            <person name="Oren A."/>
            <person name="Chaudhuri R.R."/>
            <person name="La Ragione R."/>
            <person name="Hildebrand F."/>
            <person name="Pallen M.J."/>
        </authorList>
    </citation>
    <scope>NUCLEOTIDE SEQUENCE</scope>
    <source>
        <strain evidence="8">ChiSjej5B23-2810</strain>
    </source>
</reference>
<feature type="domain" description="Glycosyl hydrolase family 32 C-terminal" evidence="7">
    <location>
        <begin position="361"/>
        <end position="482"/>
    </location>
</feature>
<dbReference type="InterPro" id="IPR023296">
    <property type="entry name" value="Glyco_hydro_beta-prop_sf"/>
</dbReference>
<evidence type="ECO:0000256" key="3">
    <source>
        <dbReference type="ARBA" id="ARBA00022801"/>
    </source>
</evidence>
<dbReference type="InterPro" id="IPR013320">
    <property type="entry name" value="ConA-like_dom_sf"/>
</dbReference>
<evidence type="ECO:0000256" key="4">
    <source>
        <dbReference type="ARBA" id="ARBA00023295"/>
    </source>
</evidence>
<dbReference type="Gene3D" id="2.60.120.560">
    <property type="entry name" value="Exo-inulinase, domain 1"/>
    <property type="match status" value="1"/>
</dbReference>
<comment type="caution">
    <text evidence="8">The sequence shown here is derived from an EMBL/GenBank/DDBJ whole genome shotgun (WGS) entry which is preliminary data.</text>
</comment>
<accession>A0A9D2P920</accession>
<gene>
    <name evidence="8" type="ORF">H9703_03965</name>
</gene>
<evidence type="ECO:0000256" key="2">
    <source>
        <dbReference type="ARBA" id="ARBA00012758"/>
    </source>
</evidence>
<dbReference type="SMART" id="SM00640">
    <property type="entry name" value="Glyco_32"/>
    <property type="match status" value="1"/>
</dbReference>
<evidence type="ECO:0000256" key="1">
    <source>
        <dbReference type="ARBA" id="ARBA00009902"/>
    </source>
</evidence>
<reference evidence="8" key="2">
    <citation type="submission" date="2021-04" db="EMBL/GenBank/DDBJ databases">
        <authorList>
            <person name="Gilroy R."/>
        </authorList>
    </citation>
    <scope>NUCLEOTIDE SEQUENCE</scope>
    <source>
        <strain evidence="8">ChiSjej5B23-2810</strain>
    </source>
</reference>
<sequence>MDSTTLQKARAYEAQHGAAIPAAERPAYHLTPYIGWMNDPNGFSFYQGKYHLFYQYYPYGTFWGPMHWGHAVSTDLLHWDYLPAALAPDSPSDKDGCFSGSAAELPDGRQLLLYTSVRREEQPDGKTRDVQTQSVAVGDGIHYEKPFQTPVLDERHLPDGFSRFDFRDPKIWQEPDGSYSAVLVGQGKTEGGAALLFHSADGFRWEYVTILDASRGEYGVMWECPDFFELDGKQVLMVGPMEMQARDEFHNGHCVIALIGSYDPVNHRFVRENVQLMDEGIDFYATQTMQAPDGRRIMTAWMQAWAGISDQPHGAKWFGQTICPRELHIRDGRLIQTPVRELDAAHGARVLHENVLMEGETALEGIGGRVADLRVTITPEGKECRAFTIKLAADGAHSTTLTYEPRTRRLILDRSQAGFHQDIVHLRSCTVHSQSDTLSLRILLDRNSIEVFLNGGEQTMTACIYTPPEAERITFAADGAARVTVEQYALHL</sequence>
<dbReference type="Pfam" id="PF00251">
    <property type="entry name" value="Glyco_hydro_32N"/>
    <property type="match status" value="1"/>
</dbReference>
<evidence type="ECO:0000313" key="9">
    <source>
        <dbReference type="Proteomes" id="UP000823906"/>
    </source>
</evidence>
<dbReference type="InterPro" id="IPR018053">
    <property type="entry name" value="Glyco_hydro_32_AS"/>
</dbReference>
<dbReference type="InterPro" id="IPR001362">
    <property type="entry name" value="Glyco_hydro_32"/>
</dbReference>
<dbReference type="Pfam" id="PF08244">
    <property type="entry name" value="Glyco_hydro_32C"/>
    <property type="match status" value="1"/>
</dbReference>
<dbReference type="PROSITE" id="PS00609">
    <property type="entry name" value="GLYCOSYL_HYDROL_F32"/>
    <property type="match status" value="1"/>
</dbReference>
<dbReference type="GO" id="GO:0005975">
    <property type="term" value="P:carbohydrate metabolic process"/>
    <property type="evidence" value="ECO:0007669"/>
    <property type="project" value="InterPro"/>
</dbReference>
<name>A0A9D2P920_9FIRM</name>
<dbReference type="PANTHER" id="PTHR43101:SF1">
    <property type="entry name" value="BETA-FRUCTOSIDASE"/>
    <property type="match status" value="1"/>
</dbReference>
<dbReference type="SUPFAM" id="SSF49899">
    <property type="entry name" value="Concanavalin A-like lectins/glucanases"/>
    <property type="match status" value="1"/>
</dbReference>
<evidence type="ECO:0000313" key="8">
    <source>
        <dbReference type="EMBL" id="HJC45278.1"/>
    </source>
</evidence>
<dbReference type="CDD" id="cd08996">
    <property type="entry name" value="GH32_FFase"/>
    <property type="match status" value="1"/>
</dbReference>
<dbReference type="SUPFAM" id="SSF75005">
    <property type="entry name" value="Arabinanase/levansucrase/invertase"/>
    <property type="match status" value="1"/>
</dbReference>